<dbReference type="AlphaFoldDB" id="R9PKV2"/>
<accession>R9PKV2</accession>
<dbReference type="RefSeq" id="XP_012192322.1">
    <property type="nucleotide sequence ID" value="XM_012336932.1"/>
</dbReference>
<evidence type="ECO:0000313" key="2">
    <source>
        <dbReference type="Proteomes" id="UP000014071"/>
    </source>
</evidence>
<sequence>MMILLDPDDTLSRRWLENRERQVMPPRTCFAEQCCAGSEPPRIMLAHCMCSSDHSLRTVALEIAGDLCDPCSSMPVVVDSDQSDSSSRMPPQAPFCSPSGSAFPAKLAANIDALAKVNWIKREIYPKIETQKSSDPNTVDRRSRFGEAYQRIDRCSPLIAIIAGWTILDPTSLPHSQRSQTESIPRRYVCIVQDTSSWL</sequence>
<proteinExistence type="predicted"/>
<dbReference type="HOGENOM" id="CLU_1372741_0_0_1"/>
<name>R9PKV2_PSEHS</name>
<protein>
    <submittedName>
        <fullName evidence="1">Uncharacterized protein</fullName>
    </submittedName>
</protein>
<organism evidence="1 2">
    <name type="scientific">Pseudozyma hubeiensis (strain SY62)</name>
    <name type="common">Yeast</name>
    <dbReference type="NCBI Taxonomy" id="1305764"/>
    <lineage>
        <taxon>Eukaryota</taxon>
        <taxon>Fungi</taxon>
        <taxon>Dikarya</taxon>
        <taxon>Basidiomycota</taxon>
        <taxon>Ustilaginomycotina</taxon>
        <taxon>Ustilaginomycetes</taxon>
        <taxon>Ustilaginales</taxon>
        <taxon>Ustilaginaceae</taxon>
        <taxon>Pseudozyma</taxon>
    </lineage>
</organism>
<reference evidence="2" key="1">
    <citation type="journal article" date="2013" name="Genome Announc.">
        <title>Draft genome sequence of the basidiomycetous yeast-like fungus Pseudozyma hubeiensis SY62, which produces an abundant amount of the biosurfactant mannosylerythritol lipids.</title>
        <authorList>
            <person name="Konishi M."/>
            <person name="Hatada Y."/>
            <person name="Horiuchi J."/>
        </authorList>
    </citation>
    <scope>NUCLEOTIDE SEQUENCE [LARGE SCALE GENOMIC DNA]</scope>
    <source>
        <strain evidence="2">SY62</strain>
    </source>
</reference>
<dbReference type="EMBL" id="DF238821">
    <property type="protein sequence ID" value="GAC98735.1"/>
    <property type="molecule type" value="Genomic_DNA"/>
</dbReference>
<dbReference type="Proteomes" id="UP000014071">
    <property type="component" value="Unassembled WGS sequence"/>
</dbReference>
<evidence type="ECO:0000313" key="1">
    <source>
        <dbReference type="EMBL" id="GAC98735.1"/>
    </source>
</evidence>
<dbReference type="GeneID" id="24111601"/>
<keyword evidence="2" id="KW-1185">Reference proteome</keyword>
<gene>
    <name evidence="1" type="ORF">PHSY_006329</name>
</gene>